<sequence length="254" mass="27725">MTPDTAFYLTAIPAVILIGLTKGGMGEALSMMGVPLLALVVSPVKAAAILLPVLIFMDWVSLWIWRRHGNRQLLLSMLPGALAGIGIGWGTAALVPGSILRLLIGAMTILFAMRYFWNRYRAWRGAVLAVRGQNRVAASFWGTLSGYTSFVTHAGGPPFQIYALPLGLDPKEFTGTSVRFFAILNLVKLGAYASLGQLDTENLWISFTLLPFAPFATMAGAWVVKRMRPETYYPLMYGMALLAGLRLFWTGFSG</sequence>
<evidence type="ECO:0000256" key="3">
    <source>
        <dbReference type="ARBA" id="ARBA00022448"/>
    </source>
</evidence>
<name>A0A7W6NJ55_9HYPH</name>
<evidence type="ECO:0000313" key="9">
    <source>
        <dbReference type="EMBL" id="MBB4063129.1"/>
    </source>
</evidence>
<dbReference type="AlphaFoldDB" id="A0A7W6NJ55"/>
<proteinExistence type="inferred from homology"/>
<comment type="similarity">
    <text evidence="2 8">Belongs to the 4-toluene sulfonate uptake permease (TSUP) (TC 2.A.102) family.</text>
</comment>
<keyword evidence="3" id="KW-0813">Transport</keyword>
<dbReference type="Proteomes" id="UP000528286">
    <property type="component" value="Unassembled WGS sequence"/>
</dbReference>
<evidence type="ECO:0000256" key="1">
    <source>
        <dbReference type="ARBA" id="ARBA00004651"/>
    </source>
</evidence>
<keyword evidence="4 8" id="KW-1003">Cell membrane</keyword>
<feature type="transmembrane region" description="Helical" evidence="8">
    <location>
        <begin position="204"/>
        <end position="224"/>
    </location>
</feature>
<keyword evidence="7 8" id="KW-0472">Membrane</keyword>
<feature type="transmembrane region" description="Helical" evidence="8">
    <location>
        <begin position="231"/>
        <end position="249"/>
    </location>
</feature>
<comment type="caution">
    <text evidence="9">The sequence shown here is derived from an EMBL/GenBank/DDBJ whole genome shotgun (WGS) entry which is preliminary data.</text>
</comment>
<evidence type="ECO:0000256" key="4">
    <source>
        <dbReference type="ARBA" id="ARBA00022475"/>
    </source>
</evidence>
<dbReference type="PANTHER" id="PTHR30269:SF37">
    <property type="entry name" value="MEMBRANE TRANSPORTER PROTEIN"/>
    <property type="match status" value="1"/>
</dbReference>
<keyword evidence="6 8" id="KW-1133">Transmembrane helix</keyword>
<evidence type="ECO:0000256" key="6">
    <source>
        <dbReference type="ARBA" id="ARBA00022989"/>
    </source>
</evidence>
<dbReference type="GO" id="GO:0005886">
    <property type="term" value="C:plasma membrane"/>
    <property type="evidence" value="ECO:0007669"/>
    <property type="project" value="UniProtKB-SubCell"/>
</dbReference>
<evidence type="ECO:0000256" key="7">
    <source>
        <dbReference type="ARBA" id="ARBA00023136"/>
    </source>
</evidence>
<feature type="transmembrane region" description="Helical" evidence="8">
    <location>
        <begin position="72"/>
        <end position="92"/>
    </location>
</feature>
<dbReference type="EMBL" id="JACIEZ010000001">
    <property type="protein sequence ID" value="MBB4063129.1"/>
    <property type="molecule type" value="Genomic_DNA"/>
</dbReference>
<keyword evidence="10" id="KW-1185">Reference proteome</keyword>
<accession>A0A7W6NJ55</accession>
<evidence type="ECO:0000256" key="5">
    <source>
        <dbReference type="ARBA" id="ARBA00022692"/>
    </source>
</evidence>
<dbReference type="InterPro" id="IPR002781">
    <property type="entry name" value="TM_pro_TauE-like"/>
</dbReference>
<dbReference type="PANTHER" id="PTHR30269">
    <property type="entry name" value="TRANSMEMBRANE PROTEIN YFCA"/>
    <property type="match status" value="1"/>
</dbReference>
<dbReference type="InterPro" id="IPR052017">
    <property type="entry name" value="TSUP"/>
</dbReference>
<gene>
    <name evidence="9" type="ORF">GGR23_000290</name>
</gene>
<evidence type="ECO:0000256" key="2">
    <source>
        <dbReference type="ARBA" id="ARBA00009142"/>
    </source>
</evidence>
<dbReference type="RefSeq" id="WP_183364325.1">
    <property type="nucleotide sequence ID" value="NZ_JACIEZ010000001.1"/>
</dbReference>
<feature type="transmembrane region" description="Helical" evidence="8">
    <location>
        <begin position="98"/>
        <end position="117"/>
    </location>
</feature>
<protein>
    <recommendedName>
        <fullName evidence="8">Probable membrane transporter protein</fullName>
    </recommendedName>
</protein>
<comment type="subcellular location">
    <subcellularLocation>
        <location evidence="1 8">Cell membrane</location>
        <topology evidence="1 8">Multi-pass membrane protein</topology>
    </subcellularLocation>
</comment>
<feature type="transmembrane region" description="Helical" evidence="8">
    <location>
        <begin position="46"/>
        <end position="65"/>
    </location>
</feature>
<feature type="transmembrane region" description="Helical" evidence="8">
    <location>
        <begin position="7"/>
        <end position="26"/>
    </location>
</feature>
<dbReference type="Pfam" id="PF01925">
    <property type="entry name" value="TauE"/>
    <property type="match status" value="1"/>
</dbReference>
<keyword evidence="5 8" id="KW-0812">Transmembrane</keyword>
<evidence type="ECO:0000313" key="10">
    <source>
        <dbReference type="Proteomes" id="UP000528286"/>
    </source>
</evidence>
<evidence type="ECO:0000256" key="8">
    <source>
        <dbReference type="RuleBase" id="RU363041"/>
    </source>
</evidence>
<reference evidence="9 10" key="1">
    <citation type="submission" date="2020-08" db="EMBL/GenBank/DDBJ databases">
        <title>Genomic Encyclopedia of Type Strains, Phase IV (KMG-IV): sequencing the most valuable type-strain genomes for metagenomic binning, comparative biology and taxonomic classification.</title>
        <authorList>
            <person name="Goeker M."/>
        </authorList>
    </citation>
    <scope>NUCLEOTIDE SEQUENCE [LARGE SCALE GENOMIC DNA]</scope>
    <source>
        <strain evidence="9 10">DSM 29853</strain>
    </source>
</reference>
<organism evidence="9 10">
    <name type="scientific">Gellertiella hungarica</name>
    <dbReference type="NCBI Taxonomy" id="1572859"/>
    <lineage>
        <taxon>Bacteria</taxon>
        <taxon>Pseudomonadati</taxon>
        <taxon>Pseudomonadota</taxon>
        <taxon>Alphaproteobacteria</taxon>
        <taxon>Hyphomicrobiales</taxon>
        <taxon>Rhizobiaceae</taxon>
        <taxon>Gellertiella</taxon>
    </lineage>
</organism>